<dbReference type="InterPro" id="IPR025736">
    <property type="entry name" value="PucR_C-HTH_dom"/>
</dbReference>
<dbReference type="Proteomes" id="UP000198953">
    <property type="component" value="Unassembled WGS sequence"/>
</dbReference>
<dbReference type="PANTHER" id="PTHR33744">
    <property type="entry name" value="CARBOHYDRATE DIACID REGULATOR"/>
    <property type="match status" value="1"/>
</dbReference>
<dbReference type="InterPro" id="IPR025751">
    <property type="entry name" value="RsbRD_N_dom"/>
</dbReference>
<keyword evidence="4" id="KW-1185">Reference proteome</keyword>
<proteinExistence type="predicted"/>
<name>A0A1H8CFG5_9ACTN</name>
<organism evidence="3 4">
    <name type="scientific">Nonomuraea pusilla</name>
    <dbReference type="NCBI Taxonomy" id="46177"/>
    <lineage>
        <taxon>Bacteria</taxon>
        <taxon>Bacillati</taxon>
        <taxon>Actinomycetota</taxon>
        <taxon>Actinomycetes</taxon>
        <taxon>Streptosporangiales</taxon>
        <taxon>Streptosporangiaceae</taxon>
        <taxon>Nonomuraea</taxon>
    </lineage>
</organism>
<accession>A0A1H8CFG5</accession>
<reference evidence="3 4" key="1">
    <citation type="submission" date="2016-10" db="EMBL/GenBank/DDBJ databases">
        <authorList>
            <person name="de Groot N.N."/>
        </authorList>
    </citation>
    <scope>NUCLEOTIDE SEQUENCE [LARGE SCALE GENOMIC DNA]</scope>
    <source>
        <strain evidence="3 4">DSM 43357</strain>
    </source>
</reference>
<sequence>MSDLHSGMQRRVRELTTAVIARCAADVPFYRELPPETLHGEVTRSVSEVLTILLRTLGRPDAVGPADLTRVIEWSVRRAVDRLPLEAALTAYLIGAEVWWQALTEVAEPEELAAAGRGMLGCLRTVMPAVALAHQQAQEDIRSEDKRVRRALISALLSGHPYESLAAAAGVEVVQAYEVLLLDLGQPAPPVRLVQSALDAHTGTLVLMDHVDGVALLPGGCALERLAGRLAEVVGRPVLAAAASASSPGAIPDAAREAREVLALVRRLARPPGVYRLDDVLLEHQLARPGAGLARLAAKLAPLDGHPHLLETLRAFVNRGHNRRQTALDLHIHRNTLDYRLRRVSLLTGLDLADPAQARLLGAAVTARDLARP</sequence>
<dbReference type="InterPro" id="IPR042070">
    <property type="entry name" value="PucR_C-HTH_sf"/>
</dbReference>
<dbReference type="STRING" id="46177.SAMN05660976_06369"/>
<dbReference type="Pfam" id="PF14361">
    <property type="entry name" value="RsbRD_N"/>
    <property type="match status" value="1"/>
</dbReference>
<dbReference type="InterPro" id="IPR051448">
    <property type="entry name" value="CdaR-like_regulators"/>
</dbReference>
<dbReference type="EMBL" id="FOBF01000019">
    <property type="protein sequence ID" value="SEM93184.1"/>
    <property type="molecule type" value="Genomic_DNA"/>
</dbReference>
<dbReference type="RefSeq" id="WP_091104266.1">
    <property type="nucleotide sequence ID" value="NZ_FOBF01000019.1"/>
</dbReference>
<dbReference type="OrthoDB" id="4571023at2"/>
<dbReference type="AlphaFoldDB" id="A0A1H8CFG5"/>
<protein>
    <submittedName>
        <fullName evidence="3">PucR C-terminal helix-turn-helix domain-containing protein</fullName>
    </submittedName>
</protein>
<feature type="domain" description="PucR C-terminal helix-turn-helix" evidence="1">
    <location>
        <begin position="309"/>
        <end position="366"/>
    </location>
</feature>
<gene>
    <name evidence="3" type="ORF">SAMN05660976_06369</name>
</gene>
<evidence type="ECO:0000313" key="3">
    <source>
        <dbReference type="EMBL" id="SEM93184.1"/>
    </source>
</evidence>
<dbReference type="Gene3D" id="1.10.10.2840">
    <property type="entry name" value="PucR C-terminal helix-turn-helix domain"/>
    <property type="match status" value="1"/>
</dbReference>
<feature type="domain" description="RsbT co-antagonist protein RsbRD N-terminal" evidence="2">
    <location>
        <begin position="14"/>
        <end position="149"/>
    </location>
</feature>
<evidence type="ECO:0000313" key="4">
    <source>
        <dbReference type="Proteomes" id="UP000198953"/>
    </source>
</evidence>
<evidence type="ECO:0000259" key="2">
    <source>
        <dbReference type="Pfam" id="PF14361"/>
    </source>
</evidence>
<evidence type="ECO:0000259" key="1">
    <source>
        <dbReference type="Pfam" id="PF13556"/>
    </source>
</evidence>
<dbReference type="Pfam" id="PF13556">
    <property type="entry name" value="HTH_30"/>
    <property type="match status" value="1"/>
</dbReference>